<comment type="caution">
    <text evidence="4">The sequence shown here is derived from an EMBL/GenBank/DDBJ whole genome shotgun (WGS) entry which is preliminary data.</text>
</comment>
<sequence>MRGLNRSILAGRLTADPEVRYMNNETAVTRFCLAINRGSKSKGTETVDFINCVAFSGLAKICGEYLKKGKLVAVEGRLQIRSYENKKGEKRTATEVVIDEMQMLDSKFYSAATAAKAKEPELVQV</sequence>
<dbReference type="Pfam" id="PF00436">
    <property type="entry name" value="SSB"/>
    <property type="match status" value="1"/>
</dbReference>
<dbReference type="PANTHER" id="PTHR10302">
    <property type="entry name" value="SINGLE-STRANDED DNA-BINDING PROTEIN"/>
    <property type="match status" value="1"/>
</dbReference>
<dbReference type="InterPro" id="IPR011344">
    <property type="entry name" value="ssDNA-bd"/>
</dbReference>
<dbReference type="AlphaFoldDB" id="A0A1F4Q331"/>
<reference evidence="4 5" key="1">
    <citation type="journal article" date="2016" name="Nat. Commun.">
        <title>Thousands of microbial genomes shed light on interconnected biogeochemical processes in an aquifer system.</title>
        <authorList>
            <person name="Anantharaman K."/>
            <person name="Brown C.T."/>
            <person name="Hug L.A."/>
            <person name="Sharon I."/>
            <person name="Castelle C.J."/>
            <person name="Probst A.J."/>
            <person name="Thomas B.C."/>
            <person name="Singh A."/>
            <person name="Wilkins M.J."/>
            <person name="Karaoz U."/>
            <person name="Brodie E.L."/>
            <person name="Williams K.H."/>
            <person name="Hubbard S.S."/>
            <person name="Banfield J.F."/>
        </authorList>
    </citation>
    <scope>NUCLEOTIDE SEQUENCE [LARGE SCALE GENOMIC DNA]</scope>
</reference>
<organism evidence="4 5">
    <name type="scientific">candidate division WOR-1 bacterium RIFCSPHIGHO2_01_FULL_53_15</name>
    <dbReference type="NCBI Taxonomy" id="1802564"/>
    <lineage>
        <taxon>Bacteria</taxon>
        <taxon>Bacillati</taxon>
        <taxon>Saganbacteria</taxon>
    </lineage>
</organism>
<dbReference type="GO" id="GO:0009295">
    <property type="term" value="C:nucleoid"/>
    <property type="evidence" value="ECO:0007669"/>
    <property type="project" value="TreeGrafter"/>
</dbReference>
<evidence type="ECO:0000256" key="3">
    <source>
        <dbReference type="PIRNR" id="PIRNR002070"/>
    </source>
</evidence>
<accession>A0A1F4Q331</accession>
<dbReference type="Gene3D" id="2.40.50.140">
    <property type="entry name" value="Nucleic acid-binding proteins"/>
    <property type="match status" value="1"/>
</dbReference>
<comment type="caution">
    <text evidence="2">Lacks conserved residue(s) required for the propagation of feature annotation.</text>
</comment>
<gene>
    <name evidence="4" type="ORF">A2625_05675</name>
</gene>
<evidence type="ECO:0000313" key="5">
    <source>
        <dbReference type="Proteomes" id="UP000178724"/>
    </source>
</evidence>
<dbReference type="InterPro" id="IPR000424">
    <property type="entry name" value="Primosome_PriB/ssb"/>
</dbReference>
<dbReference type="PROSITE" id="PS50935">
    <property type="entry name" value="SSB"/>
    <property type="match status" value="1"/>
</dbReference>
<dbReference type="PIRSF" id="PIRSF002070">
    <property type="entry name" value="SSB"/>
    <property type="match status" value="1"/>
</dbReference>
<dbReference type="CDD" id="cd04496">
    <property type="entry name" value="SSB_OBF"/>
    <property type="match status" value="1"/>
</dbReference>
<dbReference type="NCBIfam" id="TIGR00621">
    <property type="entry name" value="ssb"/>
    <property type="match status" value="1"/>
</dbReference>
<dbReference type="GO" id="GO:0006260">
    <property type="term" value="P:DNA replication"/>
    <property type="evidence" value="ECO:0007669"/>
    <property type="project" value="InterPro"/>
</dbReference>
<evidence type="ECO:0000256" key="1">
    <source>
        <dbReference type="ARBA" id="ARBA00023125"/>
    </source>
</evidence>
<name>A0A1F4Q331_UNCSA</name>
<dbReference type="InterPro" id="IPR012340">
    <property type="entry name" value="NA-bd_OB-fold"/>
</dbReference>
<keyword evidence="1 2" id="KW-0238">DNA-binding</keyword>
<dbReference type="PANTHER" id="PTHR10302:SF27">
    <property type="entry name" value="SINGLE-STRANDED DNA-BINDING PROTEIN"/>
    <property type="match status" value="1"/>
</dbReference>
<evidence type="ECO:0000313" key="4">
    <source>
        <dbReference type="EMBL" id="OGB90371.1"/>
    </source>
</evidence>
<dbReference type="HAMAP" id="MF_00984">
    <property type="entry name" value="SSB"/>
    <property type="match status" value="1"/>
</dbReference>
<dbReference type="EMBL" id="METM01000011">
    <property type="protein sequence ID" value="OGB90371.1"/>
    <property type="molecule type" value="Genomic_DNA"/>
</dbReference>
<proteinExistence type="inferred from homology"/>
<protein>
    <recommendedName>
        <fullName evidence="2 3">Single-stranded DNA-binding protein</fullName>
        <shortName evidence="2">SSB</shortName>
    </recommendedName>
</protein>
<evidence type="ECO:0000256" key="2">
    <source>
        <dbReference type="HAMAP-Rule" id="MF_00984"/>
    </source>
</evidence>
<dbReference type="SUPFAM" id="SSF50249">
    <property type="entry name" value="Nucleic acid-binding proteins"/>
    <property type="match status" value="1"/>
</dbReference>
<dbReference type="GO" id="GO:0003697">
    <property type="term" value="F:single-stranded DNA binding"/>
    <property type="evidence" value="ECO:0007669"/>
    <property type="project" value="UniProtKB-UniRule"/>
</dbReference>
<comment type="subunit">
    <text evidence="2">Homotetramer.</text>
</comment>
<dbReference type="Proteomes" id="UP000178724">
    <property type="component" value="Unassembled WGS sequence"/>
</dbReference>